<name>A0A3N4L5K7_9PEZI</name>
<dbReference type="Proteomes" id="UP000267821">
    <property type="component" value="Unassembled WGS sequence"/>
</dbReference>
<evidence type="ECO:0000256" key="1">
    <source>
        <dbReference type="SAM" id="MobiDB-lite"/>
    </source>
</evidence>
<dbReference type="AlphaFoldDB" id="A0A3N4L5K7"/>
<feature type="compositionally biased region" description="Basic and acidic residues" evidence="1">
    <location>
        <begin position="137"/>
        <end position="146"/>
    </location>
</feature>
<accession>A0A3N4L5K7</accession>
<feature type="region of interest" description="Disordered" evidence="1">
    <location>
        <begin position="196"/>
        <end position="254"/>
    </location>
</feature>
<reference evidence="2 3" key="1">
    <citation type="journal article" date="2018" name="Nat. Ecol. Evol.">
        <title>Pezizomycetes genomes reveal the molecular basis of ectomycorrhizal truffle lifestyle.</title>
        <authorList>
            <person name="Murat C."/>
            <person name="Payen T."/>
            <person name="Noel B."/>
            <person name="Kuo A."/>
            <person name="Morin E."/>
            <person name="Chen J."/>
            <person name="Kohler A."/>
            <person name="Krizsan K."/>
            <person name="Balestrini R."/>
            <person name="Da Silva C."/>
            <person name="Montanini B."/>
            <person name="Hainaut M."/>
            <person name="Levati E."/>
            <person name="Barry K.W."/>
            <person name="Belfiori B."/>
            <person name="Cichocki N."/>
            <person name="Clum A."/>
            <person name="Dockter R.B."/>
            <person name="Fauchery L."/>
            <person name="Guy J."/>
            <person name="Iotti M."/>
            <person name="Le Tacon F."/>
            <person name="Lindquist E.A."/>
            <person name="Lipzen A."/>
            <person name="Malagnac F."/>
            <person name="Mello A."/>
            <person name="Molinier V."/>
            <person name="Miyauchi S."/>
            <person name="Poulain J."/>
            <person name="Riccioni C."/>
            <person name="Rubini A."/>
            <person name="Sitrit Y."/>
            <person name="Splivallo R."/>
            <person name="Traeger S."/>
            <person name="Wang M."/>
            <person name="Zifcakova L."/>
            <person name="Wipf D."/>
            <person name="Zambonelli A."/>
            <person name="Paolocci F."/>
            <person name="Nowrousian M."/>
            <person name="Ottonello S."/>
            <person name="Baldrian P."/>
            <person name="Spatafora J.W."/>
            <person name="Henrissat B."/>
            <person name="Nagy L.G."/>
            <person name="Aury J.M."/>
            <person name="Wincker P."/>
            <person name="Grigoriev I.V."/>
            <person name="Bonfante P."/>
            <person name="Martin F.M."/>
        </authorList>
    </citation>
    <scope>NUCLEOTIDE SEQUENCE [LARGE SCALE GENOMIC DNA]</scope>
    <source>
        <strain evidence="2 3">ATCC MYA-4762</strain>
    </source>
</reference>
<feature type="compositionally biased region" description="Acidic residues" evidence="1">
    <location>
        <begin position="196"/>
        <end position="207"/>
    </location>
</feature>
<feature type="compositionally biased region" description="Acidic residues" evidence="1">
    <location>
        <begin position="224"/>
        <end position="234"/>
    </location>
</feature>
<proteinExistence type="predicted"/>
<organism evidence="2 3">
    <name type="scientific">Terfezia boudieri ATCC MYA-4762</name>
    <dbReference type="NCBI Taxonomy" id="1051890"/>
    <lineage>
        <taxon>Eukaryota</taxon>
        <taxon>Fungi</taxon>
        <taxon>Dikarya</taxon>
        <taxon>Ascomycota</taxon>
        <taxon>Pezizomycotina</taxon>
        <taxon>Pezizomycetes</taxon>
        <taxon>Pezizales</taxon>
        <taxon>Pezizaceae</taxon>
        <taxon>Terfezia</taxon>
    </lineage>
</organism>
<evidence type="ECO:0000313" key="3">
    <source>
        <dbReference type="Proteomes" id="UP000267821"/>
    </source>
</evidence>
<evidence type="ECO:0000313" key="2">
    <source>
        <dbReference type="EMBL" id="RPB18170.1"/>
    </source>
</evidence>
<gene>
    <name evidence="2" type="ORF">L211DRAFT_854386</name>
</gene>
<sequence length="281" mass="31309">MKQSGIYGPQRAGMDAWTTFLKHAAALPTIASIGQINYLTDKSISQAVNILAQDITKKVRSGAVIRDKVVQAVREVHVTKYPDDPSPLTLGQLLPPLPTALMDTNTMILDTLSGNPQPKRIRTQETIKGLQRKGMKGKQEDDRDENKDEDEEADAEELRQTLRGPKCIVGASKGMGYAKSMLKGDKGIVGVVNIGEDNEEEEEEEEEAPKNIKTRSGTRSVVIIEEDDEEEEEEAPKTIKTRSRTGSVRGGHEYQRRLLSLKRTMSRKRRFLPTLRSEAGR</sequence>
<keyword evidence="3" id="KW-1185">Reference proteome</keyword>
<dbReference type="EMBL" id="ML121673">
    <property type="protein sequence ID" value="RPB18170.1"/>
    <property type="molecule type" value="Genomic_DNA"/>
</dbReference>
<feature type="region of interest" description="Disordered" evidence="1">
    <location>
        <begin position="111"/>
        <end position="159"/>
    </location>
</feature>
<dbReference type="InParanoid" id="A0A3N4L5K7"/>
<protein>
    <submittedName>
        <fullName evidence="2">Uncharacterized protein</fullName>
    </submittedName>
</protein>